<organism evidence="1 2">
    <name type="scientific">Segatella buccae</name>
    <dbReference type="NCBI Taxonomy" id="28126"/>
    <lineage>
        <taxon>Bacteria</taxon>
        <taxon>Pseudomonadati</taxon>
        <taxon>Bacteroidota</taxon>
        <taxon>Bacteroidia</taxon>
        <taxon>Bacteroidales</taxon>
        <taxon>Prevotellaceae</taxon>
        <taxon>Segatella</taxon>
    </lineage>
</organism>
<accession>A0AAQ1UHI6</accession>
<dbReference type="Proteomes" id="UP000255283">
    <property type="component" value="Unassembled WGS sequence"/>
</dbReference>
<dbReference type="PANTHER" id="PTHR18901">
    <property type="entry name" value="2-DEOXYGLUCOSE-6-PHOSPHATE PHOSPHATASE 2"/>
    <property type="match status" value="1"/>
</dbReference>
<dbReference type="AlphaFoldDB" id="A0AAQ1UHI6"/>
<dbReference type="NCBIfam" id="TIGR01509">
    <property type="entry name" value="HAD-SF-IA-v3"/>
    <property type="match status" value="1"/>
</dbReference>
<proteinExistence type="predicted"/>
<reference evidence="1 2" key="1">
    <citation type="submission" date="2018-06" db="EMBL/GenBank/DDBJ databases">
        <authorList>
            <consortium name="Pathogen Informatics"/>
            <person name="Doyle S."/>
        </authorList>
    </citation>
    <scope>NUCLEOTIDE SEQUENCE [LARGE SCALE GENOMIC DNA]</scope>
    <source>
        <strain evidence="1 2">NCTC13063</strain>
    </source>
</reference>
<dbReference type="Pfam" id="PF00702">
    <property type="entry name" value="Hydrolase"/>
    <property type="match status" value="1"/>
</dbReference>
<dbReference type="Gene3D" id="1.10.150.240">
    <property type="entry name" value="Putative phosphatase, domain 2"/>
    <property type="match status" value="1"/>
</dbReference>
<dbReference type="RefSeq" id="WP_115153249.1">
    <property type="nucleotide sequence ID" value="NZ_DBFWLE010000018.1"/>
</dbReference>
<dbReference type="InterPro" id="IPR036412">
    <property type="entry name" value="HAD-like_sf"/>
</dbReference>
<dbReference type="PANTHER" id="PTHR18901:SF38">
    <property type="entry name" value="PSEUDOURIDINE-5'-PHOSPHATASE"/>
    <property type="match status" value="1"/>
</dbReference>
<dbReference type="Gene3D" id="3.40.50.1000">
    <property type="entry name" value="HAD superfamily/HAD-like"/>
    <property type="match status" value="1"/>
</dbReference>
<name>A0AAQ1UHI6_9BACT</name>
<dbReference type="EC" id="5.4.2.6" evidence="1"/>
<evidence type="ECO:0000313" key="2">
    <source>
        <dbReference type="Proteomes" id="UP000255283"/>
    </source>
</evidence>
<dbReference type="InterPro" id="IPR023198">
    <property type="entry name" value="PGP-like_dom2"/>
</dbReference>
<keyword evidence="1" id="KW-0413">Isomerase</keyword>
<dbReference type="InterPro" id="IPR023214">
    <property type="entry name" value="HAD_sf"/>
</dbReference>
<dbReference type="SFLD" id="SFLDS00003">
    <property type="entry name" value="Haloacid_Dehalogenase"/>
    <property type="match status" value="1"/>
</dbReference>
<dbReference type="InterPro" id="IPR006439">
    <property type="entry name" value="HAD-SF_hydro_IA"/>
</dbReference>
<gene>
    <name evidence="1" type="primary">pgmB</name>
    <name evidence="1" type="ORF">NCTC13063_00682</name>
</gene>
<dbReference type="SFLD" id="SFLDG01129">
    <property type="entry name" value="C1.5:_HAD__Beta-PGM__Phosphata"/>
    <property type="match status" value="1"/>
</dbReference>
<sequence length="214" mass="24404">MIKVALFDLDGVVFDTEPQYTIFWGDICREFRPDLPGLEHQIKGQTLIQIYDKYFSGLKDVQTVITRRLNEYEKRMEYRYIAGLEDFLKDLKHNGVHTAVVTSSNLEKMECVYAQHPEFSALFDRILTAEDFSKSKPDPDCYLKGARAFDEEVAHCVGFEDSFNGLKAVRAAGMFTVGLSTTNLAEDIASYADYVMSDYTDIDYSKLVELAHLS</sequence>
<comment type="caution">
    <text evidence="1">The sequence shown here is derived from an EMBL/GenBank/DDBJ whole genome shotgun (WGS) entry which is preliminary data.</text>
</comment>
<dbReference type="EMBL" id="UGTJ01000001">
    <property type="protein sequence ID" value="SUB79417.1"/>
    <property type="molecule type" value="Genomic_DNA"/>
</dbReference>
<evidence type="ECO:0000313" key="1">
    <source>
        <dbReference type="EMBL" id="SUB79417.1"/>
    </source>
</evidence>
<dbReference type="GO" id="GO:0008801">
    <property type="term" value="F:beta-phosphoglucomutase activity"/>
    <property type="evidence" value="ECO:0007669"/>
    <property type="project" value="UniProtKB-EC"/>
</dbReference>
<protein>
    <submittedName>
        <fullName evidence="1">Beta-phosphoglucomutase</fullName>
        <ecNumber evidence="1">5.4.2.6</ecNumber>
    </submittedName>
</protein>
<dbReference type="CDD" id="cd07505">
    <property type="entry name" value="HAD_BPGM-like"/>
    <property type="match status" value="1"/>
</dbReference>
<dbReference type="SUPFAM" id="SSF56784">
    <property type="entry name" value="HAD-like"/>
    <property type="match status" value="1"/>
</dbReference>